<name>A0AAW8W8K9_9LACO</name>
<dbReference type="PANTHER" id="PTHR36834:SF1">
    <property type="entry name" value="INTEGRAL MEMBRANE PROTEIN"/>
    <property type="match status" value="1"/>
</dbReference>
<feature type="transmembrane region" description="Helical" evidence="1">
    <location>
        <begin position="6"/>
        <end position="23"/>
    </location>
</feature>
<dbReference type="PANTHER" id="PTHR36834">
    <property type="entry name" value="MEMBRANE PROTEIN-RELATED"/>
    <property type="match status" value="1"/>
</dbReference>
<keyword evidence="1" id="KW-0472">Membrane</keyword>
<dbReference type="InterPro" id="IPR053150">
    <property type="entry name" value="Teicoplanin_resist-assoc"/>
</dbReference>
<evidence type="ECO:0000313" key="4">
    <source>
        <dbReference type="Proteomes" id="UP001254075"/>
    </source>
</evidence>
<feature type="transmembrane region" description="Helical" evidence="1">
    <location>
        <begin position="143"/>
        <end position="162"/>
    </location>
</feature>
<evidence type="ECO:0000256" key="1">
    <source>
        <dbReference type="SAM" id="Phobius"/>
    </source>
</evidence>
<comment type="caution">
    <text evidence="3">The sequence shown here is derived from an EMBL/GenBank/DDBJ whole genome shotgun (WGS) entry which is preliminary data.</text>
</comment>
<feature type="transmembrane region" description="Helical" evidence="1">
    <location>
        <begin position="30"/>
        <end position="51"/>
    </location>
</feature>
<protein>
    <submittedName>
        <fullName evidence="3">VanZ family protein</fullName>
    </submittedName>
</protein>
<accession>A0AAW8W8K9</accession>
<dbReference type="Pfam" id="PF04892">
    <property type="entry name" value="VanZ"/>
    <property type="match status" value="1"/>
</dbReference>
<dbReference type="InterPro" id="IPR006976">
    <property type="entry name" value="VanZ-like"/>
</dbReference>
<feature type="domain" description="VanZ-like" evidence="2">
    <location>
        <begin position="76"/>
        <end position="158"/>
    </location>
</feature>
<sequence>MIRWIPFMLVSCGWLVLVVKNWRARNWRRVLWWLGCWGLSALTWTPVAFSFGSESLGKITTSQWGGGVWVLIPLEPASIDTSFWLNVVMTFPQGVLLKWNWPHLRWSQVIGAGLLTGLTLEGGQAIGNAFVALGRWVDINDVLTNWTGVVLGACACALVARYSHWRLTSPKR</sequence>
<dbReference type="EMBL" id="JAVLAM010000001">
    <property type="protein sequence ID" value="MDT7014825.1"/>
    <property type="molecule type" value="Genomic_DNA"/>
</dbReference>
<dbReference type="AlphaFoldDB" id="A0AAW8W8K9"/>
<keyword evidence="1" id="KW-1133">Transmembrane helix</keyword>
<reference evidence="3" key="1">
    <citation type="submission" date="2023-08" db="EMBL/GenBank/DDBJ databases">
        <authorList>
            <person name="Page C.A."/>
            <person name="Perez-Diaz I.M."/>
        </authorList>
    </citation>
    <scope>NUCLEOTIDE SEQUENCE</scope>
    <source>
        <strain evidence="3">3.8.38</strain>
    </source>
</reference>
<organism evidence="3 4">
    <name type="scientific">Levilactobacillus namurensis</name>
    <dbReference type="NCBI Taxonomy" id="380393"/>
    <lineage>
        <taxon>Bacteria</taxon>
        <taxon>Bacillati</taxon>
        <taxon>Bacillota</taxon>
        <taxon>Bacilli</taxon>
        <taxon>Lactobacillales</taxon>
        <taxon>Lactobacillaceae</taxon>
        <taxon>Levilactobacillus</taxon>
    </lineage>
</organism>
<keyword evidence="1" id="KW-0812">Transmembrane</keyword>
<gene>
    <name evidence="3" type="ORF">RI532_10470</name>
</gene>
<evidence type="ECO:0000259" key="2">
    <source>
        <dbReference type="Pfam" id="PF04892"/>
    </source>
</evidence>
<evidence type="ECO:0000313" key="3">
    <source>
        <dbReference type="EMBL" id="MDT7014825.1"/>
    </source>
</evidence>
<proteinExistence type="predicted"/>
<dbReference type="RefSeq" id="WP_313845365.1">
    <property type="nucleotide sequence ID" value="NZ_JAVLAM010000001.1"/>
</dbReference>
<dbReference type="Proteomes" id="UP001254075">
    <property type="component" value="Unassembled WGS sequence"/>
</dbReference>